<evidence type="ECO:0000313" key="2">
    <source>
        <dbReference type="Proteomes" id="UP000182544"/>
    </source>
</evidence>
<dbReference type="Proteomes" id="UP000182544">
    <property type="component" value="Unassembled WGS sequence"/>
</dbReference>
<dbReference type="EMBL" id="FPKV01000001">
    <property type="protein sequence ID" value="SFZ90355.1"/>
    <property type="molecule type" value="Genomic_DNA"/>
</dbReference>
<sequence>MITDIQKKEIDIKYFPNGFFWQTENFDPQSYLRALRQPFESLELYDSSVKSLRNNNALRFFWTIEKMNKTDFISEINSQYLNYTIENMKNAELWLSHTYDIVLKGVGYSQKINDTKLRAAFIEWHKSKLNELKPRQTNNNDESKEPQHLQSNNLHELITSEHCKEIVEAVRIQYKNIKGKKLKLLLLAFQNLKLIPIERTASKFHKCCKNEFNWDIATYPAMNDYEYNSQIDKKELDSMISFLDKTIRNHK</sequence>
<dbReference type="AlphaFoldDB" id="A0A1K2IF73"/>
<dbReference type="STRING" id="369401.SAMN05428642_101888"/>
<dbReference type="RefSeq" id="WP_143144251.1">
    <property type="nucleotide sequence ID" value="NZ_FPKV01000001.1"/>
</dbReference>
<dbReference type="Pfam" id="PF19509">
    <property type="entry name" value="DUF6043"/>
    <property type="match status" value="1"/>
</dbReference>
<keyword evidence="2" id="KW-1185">Reference proteome</keyword>
<organism evidence="1 2">
    <name type="scientific">Flaviramulus basaltis</name>
    <dbReference type="NCBI Taxonomy" id="369401"/>
    <lineage>
        <taxon>Bacteria</taxon>
        <taxon>Pseudomonadati</taxon>
        <taxon>Bacteroidota</taxon>
        <taxon>Flavobacteriia</taxon>
        <taxon>Flavobacteriales</taxon>
        <taxon>Flavobacteriaceae</taxon>
        <taxon>Flaviramulus</taxon>
    </lineage>
</organism>
<proteinExistence type="predicted"/>
<evidence type="ECO:0000313" key="1">
    <source>
        <dbReference type="EMBL" id="SFZ90355.1"/>
    </source>
</evidence>
<accession>A0A1K2IF73</accession>
<gene>
    <name evidence="1" type="ORF">SAMN05428642_101888</name>
</gene>
<reference evidence="1 2" key="1">
    <citation type="submission" date="2016-10" db="EMBL/GenBank/DDBJ databases">
        <authorList>
            <person name="de Groot N.N."/>
        </authorList>
    </citation>
    <scope>NUCLEOTIDE SEQUENCE [LARGE SCALE GENOMIC DNA]</scope>
    <source>
        <strain evidence="1 2">DSM 18180</strain>
    </source>
</reference>
<protein>
    <submittedName>
        <fullName evidence="1">Uncharacterized protein</fullName>
    </submittedName>
</protein>
<dbReference type="InterPro" id="IPR046106">
    <property type="entry name" value="DUF6043"/>
</dbReference>
<name>A0A1K2IF73_9FLAO</name>
<dbReference type="OrthoDB" id="5295174at2"/>